<protein>
    <recommendedName>
        <fullName evidence="4">Strumpellin</fullName>
    </recommendedName>
</protein>
<dbReference type="AlphaFoldDB" id="A0A182WWP5"/>
<dbReference type="EnsemblMetazoa" id="AQUA001953-RA">
    <property type="protein sequence ID" value="AQUA001953-PA"/>
    <property type="gene ID" value="AQUA001953"/>
</dbReference>
<name>A0A182WWP5_ANOQN</name>
<dbReference type="Proteomes" id="UP000076407">
    <property type="component" value="Unassembled WGS sequence"/>
</dbReference>
<dbReference type="Pfam" id="PF10266">
    <property type="entry name" value="Strumpellin"/>
    <property type="match status" value="1"/>
</dbReference>
<dbReference type="GO" id="GO:0005768">
    <property type="term" value="C:endosome"/>
    <property type="evidence" value="ECO:0007669"/>
    <property type="project" value="TreeGrafter"/>
</dbReference>
<keyword evidence="3" id="KW-1185">Reference proteome</keyword>
<dbReference type="GO" id="GO:0051125">
    <property type="term" value="P:regulation of actin nucleation"/>
    <property type="evidence" value="ECO:0007669"/>
    <property type="project" value="TreeGrafter"/>
</dbReference>
<accession>A0A182WWP5</accession>
<dbReference type="PANTHER" id="PTHR15691">
    <property type="entry name" value="WASH COMPLEX SUBUNIT 5"/>
    <property type="match status" value="1"/>
</dbReference>
<dbReference type="PANTHER" id="PTHR15691:SF6">
    <property type="entry name" value="WASH COMPLEX SUBUNIT 5"/>
    <property type="match status" value="1"/>
</dbReference>
<dbReference type="InterPro" id="IPR019393">
    <property type="entry name" value="WASH_strumpellin"/>
</dbReference>
<dbReference type="GO" id="GO:0140285">
    <property type="term" value="P:endosome fission"/>
    <property type="evidence" value="ECO:0007669"/>
    <property type="project" value="TreeGrafter"/>
</dbReference>
<dbReference type="VEuPathDB" id="VectorBase:AQUA001953"/>
<dbReference type="STRING" id="34691.A0A182WWP5"/>
<evidence type="ECO:0000313" key="3">
    <source>
        <dbReference type="Proteomes" id="UP000076407"/>
    </source>
</evidence>
<sequence>PCCSFFSCLCLSNYESAVLNNTSNIERSTSRPSFPGTTMATEFLAENNVCGQTILQIIAEGNTIICELLRLKDYVPELFYLRTKEEQQKYGEIVKDFGYFQIADAQEAKIEADERLRLLDEELRENYIVTLNRFYIVFESIHKYVKDLNTFIEELNAGLFIQQSMEKVFQDAEGKQLMCEALYLYGMMLLVVDLHIPGIVRERILVAYNRYSALKTHSDSSIDEVCKLLRSTGFNDGPAGSGAGRKAAAAAATSYPEDFFARVPISALYIELVIGRLRSDDVYNQIAVYPLPEQHSTALANQAGMLYVCLFFAPKTLHHQPARMREIVNKFFSNNWIVSLYMGITANLISAWEPFKAAKTALTNTLDNGNLKEVCHRHRQSMDTLLNRTRSILREGNLTEQNLLDHMPKVMGLVRDCNITVRWVMLHTSSTSTLDSAAPAAASKRCRQVRELIEQELDFRGVVFFELLLNTSQLELKVREMLKRLLAERDDRWADYRREATDRMQDLADAFSGARPFVKTRPNDSLSRCFANIRKEIDGLSREERQLSQTGRTIIQLLQALEEVQDFHGLSRNMQVKQHIVETRQYLHEMFHTISIKENDLINLQLIGDFSYAWRLIDGYTAMMQENIRHQPRLVIKLRSTFLKLASALEIPLLRLNQAESEHLIDVSRYYSNELANFVRKVVQIIPETMFALLAQIVDLQTNVLRELPARLEKERMKEYAQFEERFQIAKLTYTLSTFTEGILAMQTTLVGVVELDSRKLLEDGIRRKLVQNVAEAFHAQLVFGQKGKESELYARLDSLHRIIHGYRRSFEYVQDYLNIHCMRIWNEEMARIIRFNVEKECQPFLKGKPAQGMVDGEPAAAEGGGGLVPIPVYQPVDMTSVNFMGRLAREILRITDPKTTIYIDICSSWYDYKTHKLLLTNKFASKINETFGPAGLIGLDRVYGAMLKAELQTLLATIQRKVQHEGNWSDVLTAIKTDLERADIVETPAKSYGGFISSVARFFSTSNVGDWLLKVGQKQTLRGQIALELNCSCKIRATKLEASLRTLNDAILLEFQRHQLDESAPIPTAELVAELNTYLLYAGLYDPYRKVYVKQDVAPRFLPLLLFLLLVTTLPKLQYMENVDSLVAKKKSESIDGHPLTIGLLTVLRQFDASETDMFLQYLCQYVLSFVQGNLEAKNAVGAEPLAALRFLEIFTRVADIPRSYLEQYLSEIILDQYVFVVEVK</sequence>
<evidence type="ECO:0000256" key="1">
    <source>
        <dbReference type="ARBA" id="ARBA00006224"/>
    </source>
</evidence>
<dbReference type="GO" id="GO:0071203">
    <property type="term" value="C:WASH complex"/>
    <property type="evidence" value="ECO:0007669"/>
    <property type="project" value="InterPro"/>
</dbReference>
<evidence type="ECO:0008006" key="4">
    <source>
        <dbReference type="Google" id="ProtNLM"/>
    </source>
</evidence>
<organism evidence="2 3">
    <name type="scientific">Anopheles quadriannulatus</name>
    <name type="common">Mosquito</name>
    <dbReference type="NCBI Taxonomy" id="34691"/>
    <lineage>
        <taxon>Eukaryota</taxon>
        <taxon>Metazoa</taxon>
        <taxon>Ecdysozoa</taxon>
        <taxon>Arthropoda</taxon>
        <taxon>Hexapoda</taxon>
        <taxon>Insecta</taxon>
        <taxon>Pterygota</taxon>
        <taxon>Neoptera</taxon>
        <taxon>Endopterygota</taxon>
        <taxon>Diptera</taxon>
        <taxon>Nematocera</taxon>
        <taxon>Culicoidea</taxon>
        <taxon>Culicidae</taxon>
        <taxon>Anophelinae</taxon>
        <taxon>Anopheles</taxon>
    </lineage>
</organism>
<dbReference type="GO" id="GO:0007032">
    <property type="term" value="P:endosome organization"/>
    <property type="evidence" value="ECO:0007669"/>
    <property type="project" value="TreeGrafter"/>
</dbReference>
<proteinExistence type="inferred from homology"/>
<dbReference type="GO" id="GO:0030041">
    <property type="term" value="P:actin filament polymerization"/>
    <property type="evidence" value="ECO:0007669"/>
    <property type="project" value="TreeGrafter"/>
</dbReference>
<reference evidence="2" key="1">
    <citation type="submission" date="2020-05" db="UniProtKB">
        <authorList>
            <consortium name="EnsemblMetazoa"/>
        </authorList>
    </citation>
    <scope>IDENTIFICATION</scope>
    <source>
        <strain evidence="2">SANGQUA</strain>
    </source>
</reference>
<comment type="similarity">
    <text evidence="1">Belongs to the strumpellin family.</text>
</comment>
<evidence type="ECO:0000313" key="2">
    <source>
        <dbReference type="EnsemblMetazoa" id="AQUA001953-PA"/>
    </source>
</evidence>